<evidence type="ECO:0000256" key="11">
    <source>
        <dbReference type="ARBA" id="ARBA00023204"/>
    </source>
</evidence>
<evidence type="ECO:0000256" key="3">
    <source>
        <dbReference type="ARBA" id="ARBA00019900"/>
    </source>
</evidence>
<gene>
    <name evidence="18" type="primary">sbcB</name>
    <name evidence="18" type="ORF">J0A66_04260</name>
</gene>
<dbReference type="Proteomes" id="UP000664654">
    <property type="component" value="Unassembled WGS sequence"/>
</dbReference>
<dbReference type="Pfam" id="PF26016">
    <property type="entry name" value="ExoI_C"/>
    <property type="match status" value="1"/>
</dbReference>
<keyword evidence="11 13" id="KW-0234">DNA repair</keyword>
<dbReference type="Gene3D" id="1.10.287.1240">
    <property type="match status" value="1"/>
</dbReference>
<evidence type="ECO:0000259" key="16">
    <source>
        <dbReference type="PROSITE" id="PS51784"/>
    </source>
</evidence>
<dbReference type="Pfam" id="PF00929">
    <property type="entry name" value="RNase_T"/>
    <property type="match status" value="1"/>
</dbReference>
<keyword evidence="8 13" id="KW-0269">Exonuclease</keyword>
<dbReference type="InterPro" id="IPR022894">
    <property type="entry name" value="Oligoribonuclease"/>
</dbReference>
<reference evidence="18" key="1">
    <citation type="submission" date="2021-03" db="EMBL/GenBank/DDBJ databases">
        <title>novel species isolated from a fishpond in China.</title>
        <authorList>
            <person name="Lu H."/>
            <person name="Cai Z."/>
        </authorList>
    </citation>
    <scope>NUCLEOTIDE SEQUENCE</scope>
    <source>
        <strain evidence="18">JCM 30855</strain>
    </source>
</reference>
<dbReference type="PIRSF" id="PIRSF000977">
    <property type="entry name" value="Exodeoxyribonuclease_I"/>
    <property type="match status" value="1"/>
</dbReference>
<evidence type="ECO:0000256" key="5">
    <source>
        <dbReference type="ARBA" id="ARBA00022723"/>
    </source>
</evidence>
<feature type="binding site" evidence="14">
    <location>
        <position position="160"/>
    </location>
    <ligand>
        <name>substrate</name>
    </ligand>
</feature>
<dbReference type="EMBL" id="JAFKCV010000002">
    <property type="protein sequence ID" value="MBN7824434.1"/>
    <property type="molecule type" value="Genomic_DNA"/>
</dbReference>
<feature type="binding site" evidence="14">
    <location>
        <position position="12"/>
    </location>
    <ligand>
        <name>substrate</name>
    </ligand>
</feature>
<evidence type="ECO:0000256" key="14">
    <source>
        <dbReference type="PIRSR" id="PIRSR000977-1"/>
    </source>
</evidence>
<dbReference type="PROSITE" id="PS51784">
    <property type="entry name" value="EXOI_SH3"/>
    <property type="match status" value="1"/>
</dbReference>
<dbReference type="GO" id="GO:0000175">
    <property type="term" value="F:3'-5'-RNA exonuclease activity"/>
    <property type="evidence" value="ECO:0007669"/>
    <property type="project" value="InterPro"/>
</dbReference>
<keyword evidence="9 15" id="KW-0460">Magnesium</keyword>
<keyword evidence="7 13" id="KW-0378">Hydrolase</keyword>
<feature type="domain" description="ExoI C-terminal" evidence="17">
    <location>
        <begin position="354"/>
        <end position="476"/>
    </location>
</feature>
<dbReference type="NCBIfam" id="NF008746">
    <property type="entry name" value="PRK11779.1"/>
    <property type="match status" value="1"/>
</dbReference>
<feature type="binding site" evidence="15">
    <location>
        <position position="181"/>
    </location>
    <ligand>
        <name>Mg(2+)</name>
        <dbReference type="ChEBI" id="CHEBI:18420"/>
        <label>2</label>
    </ligand>
</feature>
<keyword evidence="6 13" id="KW-0227">DNA damage</keyword>
<keyword evidence="19" id="KW-1185">Reference proteome</keyword>
<dbReference type="InterPro" id="IPR013620">
    <property type="entry name" value="Exonuc_1_SH3"/>
</dbReference>
<evidence type="ECO:0000256" key="9">
    <source>
        <dbReference type="ARBA" id="ARBA00022842"/>
    </source>
</evidence>
<dbReference type="Gene3D" id="3.30.420.10">
    <property type="entry name" value="Ribonuclease H-like superfamily/Ribonuclease H"/>
    <property type="match status" value="1"/>
</dbReference>
<keyword evidence="4 13" id="KW-0540">Nuclease</keyword>
<accession>A0A939DKJ9</accession>
<dbReference type="PANTHER" id="PTHR11046:SF11">
    <property type="entry name" value="EXODEOXYRIBONUCLEASE I"/>
    <property type="match status" value="1"/>
</dbReference>
<keyword evidence="10" id="KW-0238">DNA-binding</keyword>
<evidence type="ECO:0000256" key="12">
    <source>
        <dbReference type="ARBA" id="ARBA00046792"/>
    </source>
</evidence>
<feature type="binding site" evidence="15">
    <location>
        <position position="12"/>
    </location>
    <ligand>
        <name>Mg(2+)</name>
        <dbReference type="ChEBI" id="CHEBI:18420"/>
        <label>2</label>
    </ligand>
</feature>
<dbReference type="InterPro" id="IPR012337">
    <property type="entry name" value="RNaseH-like_sf"/>
</dbReference>
<dbReference type="Gene3D" id="3.30.1520.20">
    <property type="entry name" value="Exonuclease ExoI, domain 2"/>
    <property type="match status" value="1"/>
</dbReference>
<sequence length="476" mass="54800">MPEQTLFWHDYETWGANPQKDHPAQFAGIRTDLALNPIGKPIKLFCQIPNDYLPHPQACLITGITPQQSLRDGLPEADFIARIDQQFSQPNTCVVGYNNLRFDDEVTRYTLYRNFFDPYAREWQQGNSRWDIIDMVRACYALRPEGIEWPMRQDGTPSFKLEELTRVNGIEHQDAHDAMSDVYATIALARLIKAKQPKLYQYLFELRNKQKVLAQLDWHRMTPLVHVSSKLPASQGCCTWIAPVSPHPKNKNAIIVLNLALDPTPLESLDAEELRAKLYQPSSDLDEGEQRLPIKLVHINKCPVLAPAKTLTAENAARLGIDREACLKNLERLRQIPALVQKLQDVFDTEPGGEQGDPDHALYTGGFFTDADRSRAEQIRQMQPDQMVGLDWQFDDPRLQVMLFRYRARNYPHSLDAQEAEKWQRHRQFRLLDPSSPASIHMDEYLQEIEQLAGQHQQDVNKLAILRALYQYAQSI</sequence>
<comment type="caution">
    <text evidence="18">The sequence shown here is derived from an EMBL/GenBank/DDBJ whole genome shotgun (WGS) entry which is preliminary data.</text>
</comment>
<feature type="domain" description="ExoI SH3-like" evidence="16">
    <location>
        <begin position="197"/>
        <end position="351"/>
    </location>
</feature>
<evidence type="ECO:0000256" key="7">
    <source>
        <dbReference type="ARBA" id="ARBA00022801"/>
    </source>
</evidence>
<dbReference type="SUPFAM" id="SSF53098">
    <property type="entry name" value="Ribonuclease H-like"/>
    <property type="match status" value="1"/>
</dbReference>
<dbReference type="FunFam" id="3.30.1520.20:FF:000001">
    <property type="entry name" value="Exodeoxyribonuclease I"/>
    <property type="match status" value="1"/>
</dbReference>
<comment type="cofactor">
    <cofactor evidence="15">
        <name>Mg(2+)</name>
        <dbReference type="ChEBI" id="CHEBI:18420"/>
    </cofactor>
    <text evidence="15">Binds 2 Mg(2+) ions per monomer.</text>
</comment>
<dbReference type="Pfam" id="PF08411">
    <property type="entry name" value="ExoI_SH3"/>
    <property type="match status" value="1"/>
</dbReference>
<feature type="binding site" evidence="15">
    <location>
        <position position="10"/>
    </location>
    <ligand>
        <name>Mg(2+)</name>
        <dbReference type="ChEBI" id="CHEBI:18420"/>
        <label>1</label>
    </ligand>
</feature>
<comment type="subunit">
    <text evidence="12">Monomer. Interacts with ssb (via C-terminus); this interaction stimulates the exonuclease activity by recruiting the enzyme to its substrate.</text>
</comment>
<evidence type="ECO:0000256" key="4">
    <source>
        <dbReference type="ARBA" id="ARBA00022722"/>
    </source>
</evidence>
<evidence type="ECO:0000313" key="18">
    <source>
        <dbReference type="EMBL" id="MBN7824434.1"/>
    </source>
</evidence>
<dbReference type="AlphaFoldDB" id="A0A939DKJ9"/>
<dbReference type="PROSITE" id="PS51785">
    <property type="entry name" value="EXOI_C"/>
    <property type="match status" value="1"/>
</dbReference>
<dbReference type="InterPro" id="IPR023607">
    <property type="entry name" value="Exodeoxyribonuclease_I"/>
</dbReference>
<dbReference type="FunFam" id="3.30.420.10:FF:000033">
    <property type="entry name" value="Exodeoxyribonuclease I"/>
    <property type="match status" value="1"/>
</dbReference>
<dbReference type="InterPro" id="IPR058561">
    <property type="entry name" value="Exonuc_1_C"/>
</dbReference>
<evidence type="ECO:0000313" key="19">
    <source>
        <dbReference type="Proteomes" id="UP000664654"/>
    </source>
</evidence>
<dbReference type="GO" id="GO:0003677">
    <property type="term" value="F:DNA binding"/>
    <property type="evidence" value="ECO:0007669"/>
    <property type="project" value="UniProtKB-KW"/>
</dbReference>
<evidence type="ECO:0000256" key="10">
    <source>
        <dbReference type="ARBA" id="ARBA00023125"/>
    </source>
</evidence>
<dbReference type="GO" id="GO:0006281">
    <property type="term" value="P:DNA repair"/>
    <property type="evidence" value="ECO:0007669"/>
    <property type="project" value="UniProtKB-KW"/>
</dbReference>
<evidence type="ECO:0000256" key="15">
    <source>
        <dbReference type="PIRSR" id="PIRSR000977-2"/>
    </source>
</evidence>
<dbReference type="PANTHER" id="PTHR11046">
    <property type="entry name" value="OLIGORIBONUCLEASE, MITOCHONDRIAL"/>
    <property type="match status" value="1"/>
</dbReference>
<dbReference type="InterPro" id="IPR034747">
    <property type="entry name" value="EXOI_SH3"/>
</dbReference>
<protein>
    <recommendedName>
        <fullName evidence="3 13">Exodeoxyribonuclease I</fullName>
        <ecNumber evidence="2 13">3.1.11.1</ecNumber>
    </recommendedName>
</protein>
<dbReference type="Gene3D" id="1.20.1280.70">
    <property type="entry name" value="Exonuclease ExoI, domain 3"/>
    <property type="match status" value="1"/>
</dbReference>
<evidence type="ECO:0000256" key="1">
    <source>
        <dbReference type="ARBA" id="ARBA00000563"/>
    </source>
</evidence>
<keyword evidence="5 15" id="KW-0479">Metal-binding</keyword>
<name>A0A939DKJ9_9ALTE</name>
<evidence type="ECO:0000259" key="17">
    <source>
        <dbReference type="PROSITE" id="PS51785"/>
    </source>
</evidence>
<organism evidence="18 19">
    <name type="scientific">Bowmanella dokdonensis</name>
    <dbReference type="NCBI Taxonomy" id="751969"/>
    <lineage>
        <taxon>Bacteria</taxon>
        <taxon>Pseudomonadati</taxon>
        <taxon>Pseudomonadota</taxon>
        <taxon>Gammaproteobacteria</taxon>
        <taxon>Alteromonadales</taxon>
        <taxon>Alteromonadaceae</taxon>
        <taxon>Bowmanella</taxon>
    </lineage>
</organism>
<evidence type="ECO:0000256" key="2">
    <source>
        <dbReference type="ARBA" id="ARBA00012108"/>
    </source>
</evidence>
<dbReference type="GO" id="GO:0008310">
    <property type="term" value="F:single-stranded DNA 3'-5' DNA exonuclease activity"/>
    <property type="evidence" value="ECO:0007669"/>
    <property type="project" value="UniProtKB-EC"/>
</dbReference>
<evidence type="ECO:0000256" key="6">
    <source>
        <dbReference type="ARBA" id="ARBA00022763"/>
    </source>
</evidence>
<comment type="catalytic activity">
    <reaction evidence="1 13">
        <text>Exonucleolytic cleavage in the 3'- to 5'-direction to yield nucleoside 5'-phosphates.</text>
        <dbReference type="EC" id="3.1.11.1"/>
    </reaction>
</comment>
<dbReference type="InterPro" id="IPR036397">
    <property type="entry name" value="RNaseH_sf"/>
</dbReference>
<dbReference type="InterPro" id="IPR013520">
    <property type="entry name" value="Ribonucl_H"/>
</dbReference>
<proteinExistence type="predicted"/>
<evidence type="ECO:0000256" key="13">
    <source>
        <dbReference type="PIRNR" id="PIRNR000977"/>
    </source>
</evidence>
<dbReference type="CDD" id="cd06138">
    <property type="entry name" value="ExoI_N"/>
    <property type="match status" value="1"/>
</dbReference>
<dbReference type="EC" id="3.1.11.1" evidence="2 13"/>
<dbReference type="RefSeq" id="WP_206572549.1">
    <property type="nucleotide sequence ID" value="NZ_JAFKCV010000002.1"/>
</dbReference>
<dbReference type="InterPro" id="IPR038649">
    <property type="entry name" value="EXOI_SH3_sf"/>
</dbReference>
<dbReference type="GO" id="GO:0046872">
    <property type="term" value="F:metal ion binding"/>
    <property type="evidence" value="ECO:0007669"/>
    <property type="project" value="UniProtKB-KW"/>
</dbReference>
<evidence type="ECO:0000256" key="8">
    <source>
        <dbReference type="ARBA" id="ARBA00022839"/>
    </source>
</evidence>